<dbReference type="AlphaFoldDB" id="A0A699KDG2"/>
<feature type="non-terminal residue" evidence="3">
    <location>
        <position position="1"/>
    </location>
</feature>
<comment type="caution">
    <text evidence="3">The sequence shown here is derived from an EMBL/GenBank/DDBJ whole genome shotgun (WGS) entry which is preliminary data.</text>
</comment>
<accession>A0A699KDG2</accession>
<keyword evidence="1" id="KW-0175">Coiled coil</keyword>
<feature type="coiled-coil region" evidence="1">
    <location>
        <begin position="22"/>
        <end position="49"/>
    </location>
</feature>
<evidence type="ECO:0000256" key="2">
    <source>
        <dbReference type="SAM" id="MobiDB-lite"/>
    </source>
</evidence>
<evidence type="ECO:0000256" key="1">
    <source>
        <dbReference type="SAM" id="Coils"/>
    </source>
</evidence>
<reference evidence="3" key="1">
    <citation type="journal article" date="2019" name="Sci. Rep.">
        <title>Draft genome of Tanacetum cinerariifolium, the natural source of mosquito coil.</title>
        <authorList>
            <person name="Yamashiro T."/>
            <person name="Shiraishi A."/>
            <person name="Satake H."/>
            <person name="Nakayama K."/>
        </authorList>
    </citation>
    <scope>NUCLEOTIDE SEQUENCE</scope>
</reference>
<dbReference type="EMBL" id="BKCJ010505193">
    <property type="protein sequence ID" value="GFA87521.1"/>
    <property type="molecule type" value="Genomic_DNA"/>
</dbReference>
<organism evidence="3">
    <name type="scientific">Tanacetum cinerariifolium</name>
    <name type="common">Dalmatian daisy</name>
    <name type="synonym">Chrysanthemum cinerariifolium</name>
    <dbReference type="NCBI Taxonomy" id="118510"/>
    <lineage>
        <taxon>Eukaryota</taxon>
        <taxon>Viridiplantae</taxon>
        <taxon>Streptophyta</taxon>
        <taxon>Embryophyta</taxon>
        <taxon>Tracheophyta</taxon>
        <taxon>Spermatophyta</taxon>
        <taxon>Magnoliopsida</taxon>
        <taxon>eudicotyledons</taxon>
        <taxon>Gunneridae</taxon>
        <taxon>Pentapetalae</taxon>
        <taxon>asterids</taxon>
        <taxon>campanulids</taxon>
        <taxon>Asterales</taxon>
        <taxon>Asteraceae</taxon>
        <taxon>Asteroideae</taxon>
        <taxon>Anthemideae</taxon>
        <taxon>Anthemidinae</taxon>
        <taxon>Tanacetum</taxon>
    </lineage>
</organism>
<gene>
    <name evidence="3" type="ORF">Tci_659493</name>
</gene>
<feature type="region of interest" description="Disordered" evidence="2">
    <location>
        <begin position="262"/>
        <end position="284"/>
    </location>
</feature>
<protein>
    <submittedName>
        <fullName evidence="3">Uncharacterized protein</fullName>
    </submittedName>
</protein>
<sequence length="380" mass="44291">NLVHKSINSCNVKLSLAVGIGSFECEDRIQKLEDRVDQLEEENKALKEKTFKTTQVDTVAPIENMEKSFKQERMIKDMDKDVEEAQAKAYNLDLQHAENSMHDIDEKESAEVEEVLEVVKVAKLMTKVVTTTQPTTTAALVPKASAPRRRRGQAQIDMDEAFARHLEAKLNANINWIDVIEQVKRSKRQDNTMMRYQALKRKPMTEAQGRKNMMIYLKNMAGFKMYFFKGMTYIEIRPFFEKLYNSIQAFLKKVKEEVTLQEEGNKRQGESLKQETTKKQRMDEEAEELKRHLQIVANDDDDVFTEATPLASKVPVIDYQIHHENNKPYYKIIRADGTHKLFLSFITLLNNFDKEDLKALWKLVKERFETTEPNNILDDF</sequence>
<name>A0A699KDG2_TANCI</name>
<evidence type="ECO:0000313" key="3">
    <source>
        <dbReference type="EMBL" id="GFA87521.1"/>
    </source>
</evidence>
<proteinExistence type="predicted"/>